<dbReference type="InterPro" id="IPR018713">
    <property type="entry name" value="MPAB/Lcp_cat_dom"/>
</dbReference>
<evidence type="ECO:0000313" key="3">
    <source>
        <dbReference type="Proteomes" id="UP001139157"/>
    </source>
</evidence>
<dbReference type="PANTHER" id="PTHR36124">
    <property type="match status" value="1"/>
</dbReference>
<proteinExistence type="predicted"/>
<gene>
    <name evidence="2" type="ORF">NDR86_36440</name>
</gene>
<organism evidence="2 3">
    <name type="scientific">Nocardia pulmonis</name>
    <dbReference type="NCBI Taxonomy" id="2951408"/>
    <lineage>
        <taxon>Bacteria</taxon>
        <taxon>Bacillati</taxon>
        <taxon>Actinomycetota</taxon>
        <taxon>Actinomycetes</taxon>
        <taxon>Mycobacteriales</taxon>
        <taxon>Nocardiaceae</taxon>
        <taxon>Nocardia</taxon>
    </lineage>
</organism>
<dbReference type="GO" id="GO:0016491">
    <property type="term" value="F:oxidoreductase activity"/>
    <property type="evidence" value="ECO:0007669"/>
    <property type="project" value="InterPro"/>
</dbReference>
<evidence type="ECO:0000313" key="2">
    <source>
        <dbReference type="EMBL" id="MCM6778980.1"/>
    </source>
</evidence>
<dbReference type="EMBL" id="JAMRXG010000032">
    <property type="protein sequence ID" value="MCM6778980.1"/>
    <property type="molecule type" value="Genomic_DNA"/>
</dbReference>
<feature type="domain" description="ER-bound oxygenase mpaB/mpaB'/Rubber oxygenase catalytic" evidence="1">
    <location>
        <begin position="48"/>
        <end position="241"/>
    </location>
</feature>
<accession>A0A9X2EG88</accession>
<sequence length="301" mass="33837">MGRYDRLRIIERLTPERDFELIHRLDAQFEFPVEIAIGSELAQIHTFAVPTIGALLGRTGEFVQRPEKRADDTALLLTEVLAHGIASDRGRRAVRRINRAHAPYSISQEDFRYVLATFVVVAARFVDAHGWRPMSQTERTALYLYYRQLGEHMAIKDIPGSYEDMADYLDSYEARFVGYSDGGHRVALANRDRMAADLLPRLPLRISRAVVDALTPDHIRRALALPEPGRATRAAVTAVLRTRAAALRRWPGSAEGVGLFDFPWRRSYPDGYDIDHLGPALPATGDCPVVHTLGTGERQPR</sequence>
<reference evidence="2" key="1">
    <citation type="submission" date="2022-06" db="EMBL/GenBank/DDBJ databases">
        <title>Novel species in genus nocardia.</title>
        <authorList>
            <person name="Li F."/>
        </authorList>
    </citation>
    <scope>NUCLEOTIDE SEQUENCE</scope>
    <source>
        <strain evidence="2">CDC141</strain>
    </source>
</reference>
<dbReference type="PANTHER" id="PTHR36124:SF1">
    <property type="entry name" value="ER-BOUND OXYGENASE MPAB_MPAB'_RUBBER OXYGENASE CATALYTIC DOMAIN-CONTAINING PROTEIN"/>
    <property type="match status" value="1"/>
</dbReference>
<dbReference type="Pfam" id="PF09995">
    <property type="entry name" value="MPAB_Lcp_cat"/>
    <property type="match status" value="1"/>
</dbReference>
<dbReference type="InterPro" id="IPR046366">
    <property type="entry name" value="MPAB"/>
</dbReference>
<name>A0A9X2EG88_9NOCA</name>
<comment type="caution">
    <text evidence="2">The sequence shown here is derived from an EMBL/GenBank/DDBJ whole genome shotgun (WGS) entry which is preliminary data.</text>
</comment>
<dbReference type="AlphaFoldDB" id="A0A9X2EG88"/>
<evidence type="ECO:0000259" key="1">
    <source>
        <dbReference type="Pfam" id="PF09995"/>
    </source>
</evidence>
<keyword evidence="3" id="KW-1185">Reference proteome</keyword>
<protein>
    <submittedName>
        <fullName evidence="2">DUF2236 domain-containing protein</fullName>
    </submittedName>
</protein>
<dbReference type="Proteomes" id="UP001139157">
    <property type="component" value="Unassembled WGS sequence"/>
</dbReference>
<dbReference type="RefSeq" id="WP_251918774.1">
    <property type="nucleotide sequence ID" value="NZ_JAMRXG010000032.1"/>
</dbReference>